<proteinExistence type="predicted"/>
<feature type="region of interest" description="Disordered" evidence="1">
    <location>
        <begin position="1"/>
        <end position="28"/>
    </location>
</feature>
<accession>A0A9P8TKF5</accession>
<dbReference type="Proteomes" id="UP000774326">
    <property type="component" value="Unassembled WGS sequence"/>
</dbReference>
<reference evidence="2" key="1">
    <citation type="journal article" date="2021" name="Open Biol.">
        <title>Shared evolutionary footprints suggest mitochondrial oxidative damage underlies multiple complex I losses in fungi.</title>
        <authorList>
            <person name="Schikora-Tamarit M.A."/>
            <person name="Marcet-Houben M."/>
            <person name="Nosek J."/>
            <person name="Gabaldon T."/>
        </authorList>
    </citation>
    <scope>NUCLEOTIDE SEQUENCE</scope>
    <source>
        <strain evidence="2">CBS2887</strain>
    </source>
</reference>
<dbReference type="AlphaFoldDB" id="A0A9P8TKF5"/>
<keyword evidence="3" id="KW-1185">Reference proteome</keyword>
<feature type="non-terminal residue" evidence="2">
    <location>
        <position position="61"/>
    </location>
</feature>
<protein>
    <submittedName>
        <fullName evidence="2">Uncharacterized protein</fullName>
    </submittedName>
</protein>
<name>A0A9P8TKF5_WICPI</name>
<sequence length="61" mass="6999">MIQFGAADVLGQQMTNSEEEQKEQLDDDEIDQILMESEKKTQELNSKYSKLGLDDLQNFTS</sequence>
<gene>
    <name evidence="2" type="ORF">WICPIJ_006995</name>
</gene>
<reference evidence="2" key="2">
    <citation type="submission" date="2021-01" db="EMBL/GenBank/DDBJ databases">
        <authorList>
            <person name="Schikora-Tamarit M.A."/>
        </authorList>
    </citation>
    <scope>NUCLEOTIDE SEQUENCE</scope>
    <source>
        <strain evidence="2">CBS2887</strain>
    </source>
</reference>
<dbReference type="EMBL" id="JAEUBG010004026">
    <property type="protein sequence ID" value="KAH3682039.1"/>
    <property type="molecule type" value="Genomic_DNA"/>
</dbReference>
<evidence type="ECO:0000313" key="2">
    <source>
        <dbReference type="EMBL" id="KAH3682039.1"/>
    </source>
</evidence>
<organism evidence="2 3">
    <name type="scientific">Wickerhamomyces pijperi</name>
    <name type="common">Yeast</name>
    <name type="synonym">Pichia pijperi</name>
    <dbReference type="NCBI Taxonomy" id="599730"/>
    <lineage>
        <taxon>Eukaryota</taxon>
        <taxon>Fungi</taxon>
        <taxon>Dikarya</taxon>
        <taxon>Ascomycota</taxon>
        <taxon>Saccharomycotina</taxon>
        <taxon>Saccharomycetes</taxon>
        <taxon>Phaffomycetales</taxon>
        <taxon>Wickerhamomycetaceae</taxon>
        <taxon>Wickerhamomyces</taxon>
    </lineage>
</organism>
<evidence type="ECO:0000313" key="3">
    <source>
        <dbReference type="Proteomes" id="UP000774326"/>
    </source>
</evidence>
<comment type="caution">
    <text evidence="2">The sequence shown here is derived from an EMBL/GenBank/DDBJ whole genome shotgun (WGS) entry which is preliminary data.</text>
</comment>
<feature type="compositionally biased region" description="Acidic residues" evidence="1">
    <location>
        <begin position="17"/>
        <end position="28"/>
    </location>
</feature>
<evidence type="ECO:0000256" key="1">
    <source>
        <dbReference type="SAM" id="MobiDB-lite"/>
    </source>
</evidence>